<dbReference type="EMBL" id="JAYEET010000012">
    <property type="protein sequence ID" value="MEA1605044.1"/>
    <property type="molecule type" value="Genomic_DNA"/>
</dbReference>
<dbReference type="InterPro" id="IPR044946">
    <property type="entry name" value="Restrct_endonuc_typeI_TRD_sf"/>
</dbReference>
<organism evidence="5 6">
    <name type="scientific">Pseudomonas spirodelae</name>
    <dbReference type="NCBI Taxonomy" id="3101751"/>
    <lineage>
        <taxon>Bacteria</taxon>
        <taxon>Pseudomonadati</taxon>
        <taxon>Pseudomonadota</taxon>
        <taxon>Gammaproteobacteria</taxon>
        <taxon>Pseudomonadales</taxon>
        <taxon>Pseudomonadaceae</taxon>
        <taxon>Pseudomonas</taxon>
    </lineage>
</organism>
<comment type="caution">
    <text evidence="5">The sequence shown here is derived from an EMBL/GenBank/DDBJ whole genome shotgun (WGS) entry which is preliminary data.</text>
</comment>
<proteinExistence type="inferred from homology"/>
<accession>A0ABU5P5Y7</accession>
<evidence type="ECO:0000313" key="6">
    <source>
        <dbReference type="Proteomes" id="UP001292571"/>
    </source>
</evidence>
<gene>
    <name evidence="5" type="ORF">SOP97_04325</name>
</gene>
<name>A0ABU5P5Y7_9PSED</name>
<reference evidence="5 6" key="1">
    <citation type="submission" date="2023-12" db="EMBL/GenBank/DDBJ databases">
        <title>Pseudomonas sp. T5W1.</title>
        <authorList>
            <person name="Maltman C."/>
        </authorList>
    </citation>
    <scope>NUCLEOTIDE SEQUENCE [LARGE SCALE GENOMIC DNA]</scope>
    <source>
        <strain evidence="5 6">T5W1</strain>
    </source>
</reference>
<dbReference type="GO" id="GO:0016787">
    <property type="term" value="F:hydrolase activity"/>
    <property type="evidence" value="ECO:0007669"/>
    <property type="project" value="UniProtKB-KW"/>
</dbReference>
<keyword evidence="5" id="KW-0378">Hydrolase</keyword>
<dbReference type="EC" id="3.1.21.-" evidence="5"/>
<evidence type="ECO:0000256" key="2">
    <source>
        <dbReference type="ARBA" id="ARBA00022747"/>
    </source>
</evidence>
<comment type="similarity">
    <text evidence="1">Belongs to the type-I restriction system S methylase family.</text>
</comment>
<dbReference type="InterPro" id="IPR000055">
    <property type="entry name" value="Restrct_endonuc_typeI_TRD"/>
</dbReference>
<feature type="domain" description="Type I restriction modification DNA specificity" evidence="4">
    <location>
        <begin position="2"/>
        <end position="154"/>
    </location>
</feature>
<evidence type="ECO:0000259" key="4">
    <source>
        <dbReference type="Pfam" id="PF01420"/>
    </source>
</evidence>
<evidence type="ECO:0000256" key="1">
    <source>
        <dbReference type="ARBA" id="ARBA00010923"/>
    </source>
</evidence>
<dbReference type="Gene3D" id="1.10.287.1120">
    <property type="entry name" value="Bipartite methylase S protein"/>
    <property type="match status" value="1"/>
</dbReference>
<keyword evidence="3" id="KW-0238">DNA-binding</keyword>
<keyword evidence="5" id="KW-0540">Nuclease</keyword>
<keyword evidence="5" id="KW-0255">Endonuclease</keyword>
<feature type="domain" description="Type I restriction modification DNA specificity" evidence="4">
    <location>
        <begin position="183"/>
        <end position="279"/>
    </location>
</feature>
<dbReference type="InterPro" id="IPR052021">
    <property type="entry name" value="Type-I_RS_S_subunit"/>
</dbReference>
<keyword evidence="2" id="KW-0680">Restriction system</keyword>
<dbReference type="SUPFAM" id="SSF116734">
    <property type="entry name" value="DNA methylase specificity domain"/>
    <property type="match status" value="2"/>
</dbReference>
<evidence type="ECO:0000313" key="5">
    <source>
        <dbReference type="EMBL" id="MEA1605044.1"/>
    </source>
</evidence>
<dbReference type="PANTHER" id="PTHR30408:SF13">
    <property type="entry name" value="TYPE I RESTRICTION ENZYME HINDI SPECIFICITY SUBUNIT"/>
    <property type="match status" value="1"/>
</dbReference>
<dbReference type="RefSeq" id="WP_322948333.1">
    <property type="nucleotide sequence ID" value="NZ_JAYEET010000012.1"/>
</dbReference>
<dbReference type="PANTHER" id="PTHR30408">
    <property type="entry name" value="TYPE-1 RESTRICTION ENZYME ECOKI SPECIFICITY PROTEIN"/>
    <property type="match status" value="1"/>
</dbReference>
<protein>
    <submittedName>
        <fullName evidence="5">Restriction endonuclease subunit S</fullName>
        <ecNumber evidence="5">3.1.21.-</ecNumber>
    </submittedName>
</protein>
<evidence type="ECO:0000256" key="3">
    <source>
        <dbReference type="ARBA" id="ARBA00023125"/>
    </source>
</evidence>
<dbReference type="Pfam" id="PF01420">
    <property type="entry name" value="Methylase_S"/>
    <property type="match status" value="2"/>
</dbReference>
<sequence length="350" mass="39412">MNWQNCLLGDFLTLKRGHDLPSRVRQQGSIPVVSSAGITGYHSEAKACAPGVVTGRYGTLGEVFFLEEDYWPLNTALYVVDFKGNDPRFTSYFLKNILKDYQSDKAAIPGVDRNVLHALQIKAPDADTQIRISHALSSYDDLIENNRRRIKLLEESARLLYREWFVYLRFPGHEHVVITNGVPEGWEQTSLGQYSKLNYGKALKAENRVEGDFAVYGSSGVVGSHNAGQVKGPTIIVGRKGNVGSVYWSSRDCWPIDTVYFIDSDKANLYLYYALQFMQFINTDVAVPGLNRDLAHSRPLMIPSPRILSEFLLTAAPIRQQIEKLEELNQKLAQARDLLLPRLMNGEITV</sequence>
<dbReference type="CDD" id="cd17267">
    <property type="entry name" value="RMtype1_S_EcoAO83I-TRD1-CR1_like"/>
    <property type="match status" value="2"/>
</dbReference>
<dbReference type="Proteomes" id="UP001292571">
    <property type="component" value="Unassembled WGS sequence"/>
</dbReference>
<dbReference type="GO" id="GO:0004519">
    <property type="term" value="F:endonuclease activity"/>
    <property type="evidence" value="ECO:0007669"/>
    <property type="project" value="UniProtKB-KW"/>
</dbReference>
<keyword evidence="6" id="KW-1185">Reference proteome</keyword>
<dbReference type="Gene3D" id="3.90.220.20">
    <property type="entry name" value="DNA methylase specificity domains"/>
    <property type="match status" value="2"/>
</dbReference>